<evidence type="ECO:0000313" key="2">
    <source>
        <dbReference type="EMBL" id="OCB88014.1"/>
    </source>
</evidence>
<dbReference type="Proteomes" id="UP000757232">
    <property type="component" value="Unassembled WGS sequence"/>
</dbReference>
<comment type="caution">
    <text evidence="2">The sequence shown here is derived from an EMBL/GenBank/DDBJ whole genome shotgun (WGS) entry which is preliminary data.</text>
</comment>
<protein>
    <recommendedName>
        <fullName evidence="1">Nascent polypeptide-associated complex subunit alpha-like UBA domain-containing protein</fullName>
    </recommendedName>
</protein>
<dbReference type="CDD" id="cd14361">
    <property type="entry name" value="UBA_HYPK"/>
    <property type="match status" value="1"/>
</dbReference>
<gene>
    <name evidence="2" type="ORF">A7U60_g4799</name>
</gene>
<sequence>MQRTPLNGRPEPEVIVNFVDGLSYNKGKMEAAIFSGELFPPKPAVKAKDSFVAKREDVDLIVRELEIPRAQAERALAETKGDLEKALLDLVSPGHKSGDAR</sequence>
<dbReference type="AlphaFoldDB" id="A0A9Q5HXW4"/>
<name>A0A9Q5HXW4_SANBA</name>
<evidence type="ECO:0000259" key="1">
    <source>
        <dbReference type="Pfam" id="PF19026"/>
    </source>
</evidence>
<feature type="domain" description="Nascent polypeptide-associated complex subunit alpha-like UBA" evidence="1">
    <location>
        <begin position="54"/>
        <end position="90"/>
    </location>
</feature>
<dbReference type="Pfam" id="PF19026">
    <property type="entry name" value="UBA_HYPK"/>
    <property type="match status" value="1"/>
</dbReference>
<keyword evidence="3" id="KW-1185">Reference proteome</keyword>
<dbReference type="Gene3D" id="1.10.8.10">
    <property type="entry name" value="DNA helicase RuvA subunit, C-terminal domain"/>
    <property type="match status" value="1"/>
</dbReference>
<dbReference type="InterPro" id="IPR038922">
    <property type="entry name" value="HYPK_UBA"/>
</dbReference>
<organism evidence="2 3">
    <name type="scientific">Sanghuangporus baumii</name>
    <name type="common">Phellinus baumii</name>
    <dbReference type="NCBI Taxonomy" id="108892"/>
    <lineage>
        <taxon>Eukaryota</taxon>
        <taxon>Fungi</taxon>
        <taxon>Dikarya</taxon>
        <taxon>Basidiomycota</taxon>
        <taxon>Agaricomycotina</taxon>
        <taxon>Agaricomycetes</taxon>
        <taxon>Hymenochaetales</taxon>
        <taxon>Hymenochaetaceae</taxon>
        <taxon>Sanghuangporus</taxon>
    </lineage>
</organism>
<accession>A0A9Q5HXW4</accession>
<reference evidence="2" key="1">
    <citation type="submission" date="2016-06" db="EMBL/GenBank/DDBJ databases">
        <title>Draft Genome sequence of the fungus Inonotus baumii.</title>
        <authorList>
            <person name="Zhu H."/>
            <person name="Lin W."/>
        </authorList>
    </citation>
    <scope>NUCLEOTIDE SEQUENCE</scope>
    <source>
        <strain evidence="2">821</strain>
    </source>
</reference>
<evidence type="ECO:0000313" key="3">
    <source>
        <dbReference type="Proteomes" id="UP000757232"/>
    </source>
</evidence>
<proteinExistence type="predicted"/>
<dbReference type="EMBL" id="LNZH02000185">
    <property type="protein sequence ID" value="OCB88014.1"/>
    <property type="molecule type" value="Genomic_DNA"/>
</dbReference>
<dbReference type="InterPro" id="IPR044034">
    <property type="entry name" value="NAC-like_UBA"/>
</dbReference>
<dbReference type="OrthoDB" id="285219at2759"/>